<sequence>MMCSRVGLFQGSVHHSHTCIYTHTQQDSSLPAGGSRDTHTHTQWKVGGRGQQARGGVSVCLSGLGLPHPKSPTQPFAPTDNSPKDGKATTLLAEQRATVSPRPKVGQDSEVKTPSDPNLDLTGKYQCQAAIIPVWCYVQLFPSCPAPEVAHPLFLISILSLHDTAKRRPRCRGGDHV</sequence>
<dbReference type="EMBL" id="JAHDVG010000471">
    <property type="protein sequence ID" value="KAH1179610.1"/>
    <property type="molecule type" value="Genomic_DNA"/>
</dbReference>
<comment type="caution">
    <text evidence="2">The sequence shown here is derived from an EMBL/GenBank/DDBJ whole genome shotgun (WGS) entry which is preliminary data.</text>
</comment>
<protein>
    <submittedName>
        <fullName evidence="2">Uncharacterized protein</fullName>
    </submittedName>
</protein>
<dbReference type="Proteomes" id="UP000827986">
    <property type="component" value="Unassembled WGS sequence"/>
</dbReference>
<feature type="region of interest" description="Disordered" evidence="1">
    <location>
        <begin position="94"/>
        <end position="118"/>
    </location>
</feature>
<accession>A0A9D4B461</accession>
<gene>
    <name evidence="2" type="ORF">KIL84_005660</name>
</gene>
<feature type="region of interest" description="Disordered" evidence="1">
    <location>
        <begin position="25"/>
        <end position="54"/>
    </location>
</feature>
<evidence type="ECO:0000313" key="3">
    <source>
        <dbReference type="Proteomes" id="UP000827986"/>
    </source>
</evidence>
<proteinExistence type="predicted"/>
<reference evidence="2" key="1">
    <citation type="submission" date="2021-09" db="EMBL/GenBank/DDBJ databases">
        <title>The genome of Mauremys mutica provides insights into the evolution of semi-aquatic lifestyle.</title>
        <authorList>
            <person name="Gong S."/>
            <person name="Gao Y."/>
        </authorList>
    </citation>
    <scope>NUCLEOTIDE SEQUENCE</scope>
    <source>
        <strain evidence="2">MM-2020</strain>
        <tissue evidence="2">Muscle</tissue>
    </source>
</reference>
<evidence type="ECO:0000313" key="2">
    <source>
        <dbReference type="EMBL" id="KAH1179610.1"/>
    </source>
</evidence>
<keyword evidence="3" id="KW-1185">Reference proteome</keyword>
<evidence type="ECO:0000256" key="1">
    <source>
        <dbReference type="SAM" id="MobiDB-lite"/>
    </source>
</evidence>
<organism evidence="2 3">
    <name type="scientific">Mauremys mutica</name>
    <name type="common">yellowpond turtle</name>
    <dbReference type="NCBI Taxonomy" id="74926"/>
    <lineage>
        <taxon>Eukaryota</taxon>
        <taxon>Metazoa</taxon>
        <taxon>Chordata</taxon>
        <taxon>Craniata</taxon>
        <taxon>Vertebrata</taxon>
        <taxon>Euteleostomi</taxon>
        <taxon>Archelosauria</taxon>
        <taxon>Testudinata</taxon>
        <taxon>Testudines</taxon>
        <taxon>Cryptodira</taxon>
        <taxon>Durocryptodira</taxon>
        <taxon>Testudinoidea</taxon>
        <taxon>Geoemydidae</taxon>
        <taxon>Geoemydinae</taxon>
        <taxon>Mauremys</taxon>
    </lineage>
</organism>
<dbReference type="AlphaFoldDB" id="A0A9D4B461"/>
<name>A0A9D4B461_9SAUR</name>